<dbReference type="Gene3D" id="1.20.5.340">
    <property type="match status" value="1"/>
</dbReference>
<feature type="coiled-coil region" evidence="1">
    <location>
        <begin position="92"/>
        <end position="147"/>
    </location>
</feature>
<dbReference type="Proteomes" id="UP000486602">
    <property type="component" value="Unassembled WGS sequence"/>
</dbReference>
<keyword evidence="1" id="KW-0175">Coiled coil</keyword>
<dbReference type="PROSITE" id="PS51257">
    <property type="entry name" value="PROKAR_LIPOPROTEIN"/>
    <property type="match status" value="1"/>
</dbReference>
<evidence type="ECO:0000313" key="2">
    <source>
        <dbReference type="EMBL" id="NEN22189.1"/>
    </source>
</evidence>
<comment type="caution">
    <text evidence="2">The sequence shown here is derived from an EMBL/GenBank/DDBJ whole genome shotgun (WGS) entry which is preliminary data.</text>
</comment>
<proteinExistence type="predicted"/>
<feature type="coiled-coil region" evidence="1">
    <location>
        <begin position="13"/>
        <end position="47"/>
    </location>
</feature>
<dbReference type="AlphaFoldDB" id="A0A7K3WKM6"/>
<organism evidence="2 3">
    <name type="scientific">Cryomorpha ignava</name>
    <dbReference type="NCBI Taxonomy" id="101383"/>
    <lineage>
        <taxon>Bacteria</taxon>
        <taxon>Pseudomonadati</taxon>
        <taxon>Bacteroidota</taxon>
        <taxon>Flavobacteriia</taxon>
        <taxon>Flavobacteriales</taxon>
        <taxon>Cryomorphaceae</taxon>
        <taxon>Cryomorpha</taxon>
    </lineage>
</organism>
<accession>A0A7K3WKM6</accession>
<gene>
    <name evidence="2" type="ORF">G3O08_01560</name>
</gene>
<reference evidence="2 3" key="1">
    <citation type="submission" date="2020-02" db="EMBL/GenBank/DDBJ databases">
        <title>Out from the shadows clarifying the taxonomy of the family Cryomorphaceae and related taxa by utilizing the GTDB taxonomic framework.</title>
        <authorList>
            <person name="Bowman J.P."/>
        </authorList>
    </citation>
    <scope>NUCLEOTIDE SEQUENCE [LARGE SCALE GENOMIC DNA]</scope>
    <source>
        <strain evidence="2 3">QSSC 1-22</strain>
    </source>
</reference>
<evidence type="ECO:0000313" key="3">
    <source>
        <dbReference type="Proteomes" id="UP000486602"/>
    </source>
</evidence>
<keyword evidence="3" id="KW-1185">Reference proteome</keyword>
<dbReference type="EMBL" id="JAAGVY010000002">
    <property type="protein sequence ID" value="NEN22189.1"/>
    <property type="molecule type" value="Genomic_DNA"/>
</dbReference>
<sequence>MIKKMLLIVFIGASLASCTNEETEQELAKLREENKALSQEVTAKDSTLKLFEESFTTIQRNLGLISEREKEISLNSELEESPESRDEITRDIQAINNLLQENKSTIDNLKSRVSKYGTQTAGFKKMIDQLSSDIDSKEEEISYLKENLTAANFTIEILNEMLDSAEFRTEIQSDMIAMQSNELNTAYYAMGTFKDLKDNGVLEKDGTVIGLGGTKQLKDNFNKDFFAKVDITKFTSLALNAEDVKLVTVHPEGSYTLEGENEKVLKITKPIEFWSTSKYLVIETK</sequence>
<protein>
    <submittedName>
        <fullName evidence="2">Uncharacterized protein</fullName>
    </submittedName>
</protein>
<name>A0A7K3WKM6_9FLAO</name>
<dbReference type="RefSeq" id="WP_163282915.1">
    <property type="nucleotide sequence ID" value="NZ_JAAGVY010000002.1"/>
</dbReference>
<evidence type="ECO:0000256" key="1">
    <source>
        <dbReference type="SAM" id="Coils"/>
    </source>
</evidence>